<gene>
    <name evidence="2" type="ORF">CSSPJE1EN1_LOCUS3790</name>
</gene>
<accession>A0ABP0VY78</accession>
<evidence type="ECO:0000313" key="2">
    <source>
        <dbReference type="EMBL" id="CAK9258312.1"/>
    </source>
</evidence>
<feature type="compositionally biased region" description="Low complexity" evidence="1">
    <location>
        <begin position="60"/>
        <end position="69"/>
    </location>
</feature>
<evidence type="ECO:0000313" key="3">
    <source>
        <dbReference type="Proteomes" id="UP001497444"/>
    </source>
</evidence>
<dbReference type="EMBL" id="OZ020106">
    <property type="protein sequence ID" value="CAK9258312.1"/>
    <property type="molecule type" value="Genomic_DNA"/>
</dbReference>
<protein>
    <submittedName>
        <fullName evidence="2">Uncharacterized protein</fullName>
    </submittedName>
</protein>
<sequence length="88" mass="9187">MGSSCTQSSLDATIQLAETLKNLLGSSDLVVGKSAIAQRSCCDNNPREDDALQDVDRFSGPRAPAAAGGVVDRSSSFVHKPHRTASGR</sequence>
<evidence type="ECO:0000256" key="1">
    <source>
        <dbReference type="SAM" id="MobiDB-lite"/>
    </source>
</evidence>
<name>A0ABP0VY78_9BRYO</name>
<reference evidence="2" key="1">
    <citation type="submission" date="2024-02" db="EMBL/GenBank/DDBJ databases">
        <authorList>
            <consortium name="ELIXIR-Norway"/>
            <consortium name="Elixir Norway"/>
        </authorList>
    </citation>
    <scope>NUCLEOTIDE SEQUENCE</scope>
</reference>
<proteinExistence type="predicted"/>
<dbReference type="Proteomes" id="UP001497444">
    <property type="component" value="Chromosome 11"/>
</dbReference>
<feature type="compositionally biased region" description="Basic and acidic residues" evidence="1">
    <location>
        <begin position="45"/>
        <end position="59"/>
    </location>
</feature>
<keyword evidence="3" id="KW-1185">Reference proteome</keyword>
<feature type="region of interest" description="Disordered" evidence="1">
    <location>
        <begin position="40"/>
        <end position="88"/>
    </location>
</feature>
<organism evidence="2 3">
    <name type="scientific">Sphagnum jensenii</name>
    <dbReference type="NCBI Taxonomy" id="128206"/>
    <lineage>
        <taxon>Eukaryota</taxon>
        <taxon>Viridiplantae</taxon>
        <taxon>Streptophyta</taxon>
        <taxon>Embryophyta</taxon>
        <taxon>Bryophyta</taxon>
        <taxon>Sphagnophytina</taxon>
        <taxon>Sphagnopsida</taxon>
        <taxon>Sphagnales</taxon>
        <taxon>Sphagnaceae</taxon>
        <taxon>Sphagnum</taxon>
    </lineage>
</organism>
<feature type="compositionally biased region" description="Basic residues" evidence="1">
    <location>
        <begin position="79"/>
        <end position="88"/>
    </location>
</feature>